<dbReference type="Proteomes" id="UP000515160">
    <property type="component" value="Chromosome 2L"/>
</dbReference>
<keyword evidence="1" id="KW-0175">Coiled coil</keyword>
<accession>A0A9C6WD19</accession>
<dbReference type="RefSeq" id="XP_051858689.1">
    <property type="nucleotide sequence ID" value="XM_052002729.1"/>
</dbReference>
<dbReference type="PROSITE" id="PS51406">
    <property type="entry name" value="FIBRINOGEN_C_2"/>
    <property type="match status" value="1"/>
</dbReference>
<dbReference type="AlphaFoldDB" id="A0A9C6WD19"/>
<dbReference type="Gene3D" id="3.90.215.10">
    <property type="entry name" value="Gamma Fibrinogen, chain A, domain 1"/>
    <property type="match status" value="1"/>
</dbReference>
<dbReference type="PANTHER" id="PTHR19143:SF327">
    <property type="entry name" value="FI21813P1-RELATED"/>
    <property type="match status" value="1"/>
</dbReference>
<evidence type="ECO:0000313" key="4">
    <source>
        <dbReference type="RefSeq" id="XP_051858689.1"/>
    </source>
</evidence>
<dbReference type="InterPro" id="IPR002181">
    <property type="entry name" value="Fibrinogen_a/b/g_C_dom"/>
</dbReference>
<reference evidence="4" key="1">
    <citation type="submission" date="2025-08" db="UniProtKB">
        <authorList>
            <consortium name="RefSeq"/>
        </authorList>
    </citation>
    <scope>IDENTIFICATION</scope>
    <source>
        <strain evidence="4">15112-1751.03</strain>
        <tissue evidence="4">Whole Adult</tissue>
    </source>
</reference>
<evidence type="ECO:0000259" key="2">
    <source>
        <dbReference type="PROSITE" id="PS51406"/>
    </source>
</evidence>
<proteinExistence type="predicted"/>
<dbReference type="GO" id="GO:0005615">
    <property type="term" value="C:extracellular space"/>
    <property type="evidence" value="ECO:0007669"/>
    <property type="project" value="TreeGrafter"/>
</dbReference>
<protein>
    <submittedName>
        <fullName evidence="4">Angiopoietin-4-like</fullName>
    </submittedName>
</protein>
<dbReference type="GeneID" id="117564805"/>
<evidence type="ECO:0000256" key="1">
    <source>
        <dbReference type="SAM" id="Coils"/>
    </source>
</evidence>
<organism evidence="3 4">
    <name type="scientific">Drosophila albomicans</name>
    <name type="common">Fruit fly</name>
    <dbReference type="NCBI Taxonomy" id="7291"/>
    <lineage>
        <taxon>Eukaryota</taxon>
        <taxon>Metazoa</taxon>
        <taxon>Ecdysozoa</taxon>
        <taxon>Arthropoda</taxon>
        <taxon>Hexapoda</taxon>
        <taxon>Insecta</taxon>
        <taxon>Pterygota</taxon>
        <taxon>Neoptera</taxon>
        <taxon>Endopterygota</taxon>
        <taxon>Diptera</taxon>
        <taxon>Brachycera</taxon>
        <taxon>Muscomorpha</taxon>
        <taxon>Ephydroidea</taxon>
        <taxon>Drosophilidae</taxon>
        <taxon>Drosophila</taxon>
    </lineage>
</organism>
<dbReference type="Pfam" id="PF00147">
    <property type="entry name" value="Fibrinogen_C"/>
    <property type="match status" value="1"/>
</dbReference>
<dbReference type="InterPro" id="IPR050373">
    <property type="entry name" value="Fibrinogen_C-term_domain"/>
</dbReference>
<dbReference type="InterPro" id="IPR036056">
    <property type="entry name" value="Fibrinogen-like_C"/>
</dbReference>
<feature type="domain" description="Fibrinogen C-terminal" evidence="2">
    <location>
        <begin position="145"/>
        <end position="224"/>
    </location>
</feature>
<dbReference type="InterPro" id="IPR014716">
    <property type="entry name" value="Fibrinogen_a/b/g_C_1"/>
</dbReference>
<dbReference type="SUPFAM" id="SSF56496">
    <property type="entry name" value="Fibrinogen C-terminal domain-like"/>
    <property type="match status" value="1"/>
</dbReference>
<sequence length="426" mass="49040">MESLLKIQKNDTSLVESGNNKINQQNSKQNSTCLNSVNELQQENTKLNSQLQNNTMEITYLKSQLHDCKLNDTNCSKYNHDQQILLDQCQKSKEDMQKEIEDRKIIQNELNDCKNYSSHIENQLTVTQLNLTDLQAELAKKIQEKPVTILPKSCLNLSPGIQEIQLPNNKSCNVLCDDDGWMIIQRRINGKQDFDKKWQEYVDGFGELDGDFWFGLEKLHLVTSSMATPITNILIQQSSQQHTICINSVSEQQQENTKLKLQLQQSSNEIKEFQNQINACQVNSTNFEKRSDEKIKKCHSDQNSLVSCRMALISEKDKSYDKNSEMKKLINESEKIHEKLVSCQKHYGEKRIEAQQKTSFEKNLNDCEKKRADIENNLRRKTVKLSKAQPELDNCTSIKDELLTQLNINNNPPSSCLNLSAGIHEI</sequence>
<keyword evidence="3" id="KW-1185">Reference proteome</keyword>
<feature type="coiled-coil region" evidence="1">
    <location>
        <begin position="357"/>
        <end position="384"/>
    </location>
</feature>
<dbReference type="SMART" id="SM00186">
    <property type="entry name" value="FBG"/>
    <property type="match status" value="1"/>
</dbReference>
<name>A0A9C6WD19_DROAB</name>
<gene>
    <name evidence="4" type="primary">LOC117564805</name>
</gene>
<evidence type="ECO:0000313" key="3">
    <source>
        <dbReference type="Proteomes" id="UP000515160"/>
    </source>
</evidence>
<dbReference type="PANTHER" id="PTHR19143">
    <property type="entry name" value="FIBRINOGEN/TENASCIN/ANGIOPOEITIN"/>
    <property type="match status" value="1"/>
</dbReference>
<feature type="coiled-coil region" evidence="1">
    <location>
        <begin position="249"/>
        <end position="283"/>
    </location>
</feature>